<accession>T1A5C5</accession>
<dbReference type="GO" id="GO:0005737">
    <property type="term" value="C:cytoplasm"/>
    <property type="evidence" value="ECO:0007669"/>
    <property type="project" value="TreeGrafter"/>
</dbReference>
<reference evidence="6" key="1">
    <citation type="submission" date="2013-08" db="EMBL/GenBank/DDBJ databases">
        <authorList>
            <person name="Mendez C."/>
            <person name="Richter M."/>
            <person name="Ferrer M."/>
            <person name="Sanchez J."/>
        </authorList>
    </citation>
    <scope>NUCLEOTIDE SEQUENCE</scope>
</reference>
<dbReference type="NCBIfam" id="TIGR00212">
    <property type="entry name" value="hemC"/>
    <property type="match status" value="1"/>
</dbReference>
<dbReference type="Pfam" id="PF01379">
    <property type="entry name" value="Porphobil_deam"/>
    <property type="match status" value="1"/>
</dbReference>
<evidence type="ECO:0000256" key="3">
    <source>
        <dbReference type="ARBA" id="ARBA00022679"/>
    </source>
</evidence>
<dbReference type="InterPro" id="IPR022417">
    <property type="entry name" value="Porphobilin_deaminase_N"/>
</dbReference>
<feature type="domain" description="Porphobilinogen deaminase N-terminal" evidence="5">
    <location>
        <begin position="4"/>
        <end position="177"/>
    </location>
</feature>
<evidence type="ECO:0000256" key="4">
    <source>
        <dbReference type="ARBA" id="ARBA00023244"/>
    </source>
</evidence>
<sequence length="180" mass="19674">MDVVRVGTRGSLLSLKQTSIVTKKLEATNPGLKCELVRIKTLNEKIDRFAVKTTEKDIYTKEIDEALMNGDIDIAVHSLKDLKNELPKGIVIAAVPERANPFDVLVKGKGYAGKTHKVIGTSSTRRKVQIANIVKDAEVKELHGNVDSRLKALDDGIVDAIILAAAGLERMGYSRDVEVL</sequence>
<protein>
    <recommendedName>
        <fullName evidence="2">hydroxymethylbilane synthase</fullName>
        <ecNumber evidence="2">2.5.1.61</ecNumber>
    </recommendedName>
</protein>
<evidence type="ECO:0000313" key="6">
    <source>
        <dbReference type="EMBL" id="EQD36074.1"/>
    </source>
</evidence>
<evidence type="ECO:0000259" key="5">
    <source>
        <dbReference type="Pfam" id="PF01379"/>
    </source>
</evidence>
<dbReference type="PANTHER" id="PTHR11557">
    <property type="entry name" value="PORPHOBILINOGEN DEAMINASE"/>
    <property type="match status" value="1"/>
</dbReference>
<comment type="caution">
    <text evidence="6">The sequence shown here is derived from an EMBL/GenBank/DDBJ whole genome shotgun (WGS) entry which is preliminary data.</text>
</comment>
<comment type="similarity">
    <text evidence="1">Belongs to the HMBS family.</text>
</comment>
<organism evidence="6">
    <name type="scientific">mine drainage metagenome</name>
    <dbReference type="NCBI Taxonomy" id="410659"/>
    <lineage>
        <taxon>unclassified sequences</taxon>
        <taxon>metagenomes</taxon>
        <taxon>ecological metagenomes</taxon>
    </lineage>
</organism>
<feature type="non-terminal residue" evidence="6">
    <location>
        <position position="180"/>
    </location>
</feature>
<dbReference type="PRINTS" id="PR00151">
    <property type="entry name" value="PORPHBDMNASE"/>
</dbReference>
<reference evidence="6" key="2">
    <citation type="journal article" date="2014" name="ISME J.">
        <title>Microbial stratification in low pH oxic and suboxic macroscopic growths along an acid mine drainage.</title>
        <authorList>
            <person name="Mendez-Garcia C."/>
            <person name="Mesa V."/>
            <person name="Sprenger R.R."/>
            <person name="Richter M."/>
            <person name="Diez M.S."/>
            <person name="Solano J."/>
            <person name="Bargiela R."/>
            <person name="Golyshina O.V."/>
            <person name="Manteca A."/>
            <person name="Ramos J.L."/>
            <person name="Gallego J.R."/>
            <person name="Llorente I."/>
            <person name="Martins Dos Santos V.A."/>
            <person name="Jensen O.N."/>
            <person name="Pelaez A.I."/>
            <person name="Sanchez J."/>
            <person name="Ferrer M."/>
        </authorList>
    </citation>
    <scope>NUCLEOTIDE SEQUENCE</scope>
</reference>
<dbReference type="GO" id="GO:0006783">
    <property type="term" value="P:heme biosynthetic process"/>
    <property type="evidence" value="ECO:0007669"/>
    <property type="project" value="TreeGrafter"/>
</dbReference>
<evidence type="ECO:0000256" key="2">
    <source>
        <dbReference type="ARBA" id="ARBA00012655"/>
    </source>
</evidence>
<dbReference type="GO" id="GO:0004418">
    <property type="term" value="F:hydroxymethylbilane synthase activity"/>
    <property type="evidence" value="ECO:0007669"/>
    <property type="project" value="UniProtKB-EC"/>
</dbReference>
<dbReference type="InterPro" id="IPR000860">
    <property type="entry name" value="HemC"/>
</dbReference>
<dbReference type="Gene3D" id="3.40.190.10">
    <property type="entry name" value="Periplasmic binding protein-like II"/>
    <property type="match status" value="2"/>
</dbReference>
<proteinExistence type="inferred from homology"/>
<dbReference type="AlphaFoldDB" id="T1A5C5"/>
<evidence type="ECO:0000256" key="1">
    <source>
        <dbReference type="ARBA" id="ARBA00005638"/>
    </source>
</evidence>
<keyword evidence="4" id="KW-0627">Porphyrin biosynthesis</keyword>
<gene>
    <name evidence="6" type="ORF">B2A_12279</name>
</gene>
<keyword evidence="3 6" id="KW-0808">Transferase</keyword>
<name>T1A5C5_9ZZZZ</name>
<dbReference type="SUPFAM" id="SSF53850">
    <property type="entry name" value="Periplasmic binding protein-like II"/>
    <property type="match status" value="1"/>
</dbReference>
<dbReference type="PANTHER" id="PTHR11557:SF0">
    <property type="entry name" value="PORPHOBILINOGEN DEAMINASE"/>
    <property type="match status" value="1"/>
</dbReference>
<dbReference type="EMBL" id="AUZZ01008857">
    <property type="protein sequence ID" value="EQD36074.1"/>
    <property type="molecule type" value="Genomic_DNA"/>
</dbReference>
<dbReference type="EC" id="2.5.1.61" evidence="2"/>